<keyword evidence="4" id="KW-1185">Reference proteome</keyword>
<evidence type="ECO:0000313" key="3">
    <source>
        <dbReference type="EMBL" id="KJA19179.1"/>
    </source>
</evidence>
<protein>
    <submittedName>
        <fullName evidence="3">Uncharacterized protein</fullName>
    </submittedName>
</protein>
<feature type="region of interest" description="Disordered" evidence="1">
    <location>
        <begin position="26"/>
        <end position="60"/>
    </location>
</feature>
<dbReference type="EMBL" id="KN817580">
    <property type="protein sequence ID" value="KJA19179.1"/>
    <property type="molecule type" value="Genomic_DNA"/>
</dbReference>
<keyword evidence="2" id="KW-0472">Membrane</keyword>
<accession>A0A0D2NJZ9</accession>
<dbReference type="AlphaFoldDB" id="A0A0D2NJZ9"/>
<feature type="compositionally biased region" description="Low complexity" evidence="1">
    <location>
        <begin position="35"/>
        <end position="53"/>
    </location>
</feature>
<sequence>MNGFGLSAARTKSSYELQMLVPRALSSVHDTTSRTTSTAVLPSSLSTPTSSSADPDAEDSVMHSPVPMVAGALAGFIAILAAVITVIVLRRKKQRAMSRGAVIHSSTIGSTAAFDSEYLPPTSRRSAAGMGNPFVAPISAQLATSKKRGSRQYDSMAEDMELTHRGSHGEYIPQLAHDEFRARDDHTQRVQVSYDLRGNRRYSRQRSQVGGSSDRPDLSTVFGMHANTTRTGEHELYELPPSNSDATSAPALVRDRPDTIIPSPSGSTGIRPVLDSFVLDTQPISTNPARIPTSRVDRGGDLPPAYEDVR</sequence>
<reference evidence="4" key="1">
    <citation type="submission" date="2014-04" db="EMBL/GenBank/DDBJ databases">
        <title>Evolutionary Origins and Diversification of the Mycorrhizal Mutualists.</title>
        <authorList>
            <consortium name="DOE Joint Genome Institute"/>
            <consortium name="Mycorrhizal Genomics Consortium"/>
            <person name="Kohler A."/>
            <person name="Kuo A."/>
            <person name="Nagy L.G."/>
            <person name="Floudas D."/>
            <person name="Copeland A."/>
            <person name="Barry K.W."/>
            <person name="Cichocki N."/>
            <person name="Veneault-Fourrey C."/>
            <person name="LaButti K."/>
            <person name="Lindquist E.A."/>
            <person name="Lipzen A."/>
            <person name="Lundell T."/>
            <person name="Morin E."/>
            <person name="Murat C."/>
            <person name="Riley R."/>
            <person name="Ohm R."/>
            <person name="Sun H."/>
            <person name="Tunlid A."/>
            <person name="Henrissat B."/>
            <person name="Grigoriev I.V."/>
            <person name="Hibbett D.S."/>
            <person name="Martin F."/>
        </authorList>
    </citation>
    <scope>NUCLEOTIDE SEQUENCE [LARGE SCALE GENOMIC DNA]</scope>
    <source>
        <strain evidence="4">FD-334 SS-4</strain>
    </source>
</reference>
<keyword evidence="2" id="KW-0812">Transmembrane</keyword>
<feature type="region of interest" description="Disordered" evidence="1">
    <location>
        <begin position="197"/>
        <end position="220"/>
    </location>
</feature>
<feature type="region of interest" description="Disordered" evidence="1">
    <location>
        <begin position="281"/>
        <end position="310"/>
    </location>
</feature>
<proteinExistence type="predicted"/>
<evidence type="ECO:0000313" key="4">
    <source>
        <dbReference type="Proteomes" id="UP000054270"/>
    </source>
</evidence>
<evidence type="ECO:0000256" key="1">
    <source>
        <dbReference type="SAM" id="MobiDB-lite"/>
    </source>
</evidence>
<feature type="transmembrane region" description="Helical" evidence="2">
    <location>
        <begin position="68"/>
        <end position="89"/>
    </location>
</feature>
<organism evidence="3 4">
    <name type="scientific">Hypholoma sublateritium (strain FD-334 SS-4)</name>
    <dbReference type="NCBI Taxonomy" id="945553"/>
    <lineage>
        <taxon>Eukaryota</taxon>
        <taxon>Fungi</taxon>
        <taxon>Dikarya</taxon>
        <taxon>Basidiomycota</taxon>
        <taxon>Agaricomycotina</taxon>
        <taxon>Agaricomycetes</taxon>
        <taxon>Agaricomycetidae</taxon>
        <taxon>Agaricales</taxon>
        <taxon>Agaricineae</taxon>
        <taxon>Strophariaceae</taxon>
        <taxon>Hypholoma</taxon>
    </lineage>
</organism>
<gene>
    <name evidence="3" type="ORF">HYPSUDRAFT_56726</name>
</gene>
<dbReference type="Proteomes" id="UP000054270">
    <property type="component" value="Unassembled WGS sequence"/>
</dbReference>
<keyword evidence="2" id="KW-1133">Transmembrane helix</keyword>
<evidence type="ECO:0000256" key="2">
    <source>
        <dbReference type="SAM" id="Phobius"/>
    </source>
</evidence>
<name>A0A0D2NJZ9_HYPSF</name>